<dbReference type="InterPro" id="IPR001387">
    <property type="entry name" value="Cro/C1-type_HTH"/>
</dbReference>
<keyword evidence="1" id="KW-0238">DNA-binding</keyword>
<dbReference type="SMART" id="SM00530">
    <property type="entry name" value="HTH_XRE"/>
    <property type="match status" value="1"/>
</dbReference>
<dbReference type="CDD" id="cd00093">
    <property type="entry name" value="HTH_XRE"/>
    <property type="match status" value="1"/>
</dbReference>
<evidence type="ECO:0000256" key="1">
    <source>
        <dbReference type="ARBA" id="ARBA00023125"/>
    </source>
</evidence>
<dbReference type="RefSeq" id="WP_201633915.1">
    <property type="nucleotide sequence ID" value="NZ_JAEQNB010000002.1"/>
</dbReference>
<organism evidence="3 4">
    <name type="scientific">Tumebacillus amylolyticus</name>
    <dbReference type="NCBI Taxonomy" id="2801339"/>
    <lineage>
        <taxon>Bacteria</taxon>
        <taxon>Bacillati</taxon>
        <taxon>Bacillota</taxon>
        <taxon>Bacilli</taxon>
        <taxon>Bacillales</taxon>
        <taxon>Alicyclobacillaceae</taxon>
        <taxon>Tumebacillus</taxon>
    </lineage>
</organism>
<accession>A0ABS1J9B4</accession>
<dbReference type="Proteomes" id="UP000602284">
    <property type="component" value="Unassembled WGS sequence"/>
</dbReference>
<feature type="domain" description="HTH cro/C1-type" evidence="2">
    <location>
        <begin position="6"/>
        <end position="60"/>
    </location>
</feature>
<keyword evidence="4" id="KW-1185">Reference proteome</keyword>
<sequence>MFGARLKHLRESRNLKQHEIAKLLDVNREAYSHYETERRKVSPNVIVTLAKYYNVTTDYMFGLTDSEKSPEQELLEKNRDTLLRLQELLGSGQPAPLALTDEERNCLLKLVANTLSHDVRQDS</sequence>
<dbReference type="Pfam" id="PF13560">
    <property type="entry name" value="HTH_31"/>
    <property type="match status" value="1"/>
</dbReference>
<comment type="caution">
    <text evidence="3">The sequence shown here is derived from an EMBL/GenBank/DDBJ whole genome shotgun (WGS) entry which is preliminary data.</text>
</comment>
<dbReference type="EMBL" id="JAEQNB010000002">
    <property type="protein sequence ID" value="MBL0386805.1"/>
    <property type="molecule type" value="Genomic_DNA"/>
</dbReference>
<dbReference type="SUPFAM" id="SSF47413">
    <property type="entry name" value="lambda repressor-like DNA-binding domains"/>
    <property type="match status" value="1"/>
</dbReference>
<dbReference type="PANTHER" id="PTHR46558">
    <property type="entry name" value="TRACRIPTIONAL REGULATORY PROTEIN-RELATED-RELATED"/>
    <property type="match status" value="1"/>
</dbReference>
<proteinExistence type="predicted"/>
<evidence type="ECO:0000259" key="2">
    <source>
        <dbReference type="PROSITE" id="PS50943"/>
    </source>
</evidence>
<evidence type="ECO:0000313" key="4">
    <source>
        <dbReference type="Proteomes" id="UP000602284"/>
    </source>
</evidence>
<gene>
    <name evidence="3" type="ORF">JJB07_09080</name>
</gene>
<dbReference type="InterPro" id="IPR010982">
    <property type="entry name" value="Lambda_DNA-bd_dom_sf"/>
</dbReference>
<reference evidence="3 4" key="1">
    <citation type="submission" date="2021-01" db="EMBL/GenBank/DDBJ databases">
        <title>Tumebacillus sp. strain ITR2 16S ribosomal RNA gene Genome sequencing and assembly.</title>
        <authorList>
            <person name="Kang M."/>
        </authorList>
    </citation>
    <scope>NUCLEOTIDE SEQUENCE [LARGE SCALE GENOMIC DNA]</scope>
    <source>
        <strain evidence="3 4">ITR2</strain>
    </source>
</reference>
<dbReference type="PROSITE" id="PS50943">
    <property type="entry name" value="HTH_CROC1"/>
    <property type="match status" value="1"/>
</dbReference>
<name>A0ABS1J9B4_9BACL</name>
<evidence type="ECO:0000313" key="3">
    <source>
        <dbReference type="EMBL" id="MBL0386805.1"/>
    </source>
</evidence>
<protein>
    <submittedName>
        <fullName evidence="3">Helix-turn-helix transcriptional regulator</fullName>
    </submittedName>
</protein>
<dbReference type="Gene3D" id="1.10.260.40">
    <property type="entry name" value="lambda repressor-like DNA-binding domains"/>
    <property type="match status" value="1"/>
</dbReference>
<dbReference type="PANTHER" id="PTHR46558:SF14">
    <property type="entry name" value="HTH-TYPE TRANSCRIPTIONAL REGULATOR ANSR"/>
    <property type="match status" value="1"/>
</dbReference>